<organism evidence="1 2">
    <name type="scientific">Eumeta variegata</name>
    <name type="common">Bagworm moth</name>
    <name type="synonym">Eumeta japonica</name>
    <dbReference type="NCBI Taxonomy" id="151549"/>
    <lineage>
        <taxon>Eukaryota</taxon>
        <taxon>Metazoa</taxon>
        <taxon>Ecdysozoa</taxon>
        <taxon>Arthropoda</taxon>
        <taxon>Hexapoda</taxon>
        <taxon>Insecta</taxon>
        <taxon>Pterygota</taxon>
        <taxon>Neoptera</taxon>
        <taxon>Endopterygota</taxon>
        <taxon>Lepidoptera</taxon>
        <taxon>Glossata</taxon>
        <taxon>Ditrysia</taxon>
        <taxon>Tineoidea</taxon>
        <taxon>Psychidae</taxon>
        <taxon>Oiketicinae</taxon>
        <taxon>Eumeta</taxon>
    </lineage>
</organism>
<accession>A0A4C1ZTA2</accession>
<comment type="caution">
    <text evidence="1">The sequence shown here is derived from an EMBL/GenBank/DDBJ whole genome shotgun (WGS) entry which is preliminary data.</text>
</comment>
<keyword evidence="2" id="KW-1185">Reference proteome</keyword>
<evidence type="ECO:0000313" key="1">
    <source>
        <dbReference type="EMBL" id="GBP90384.1"/>
    </source>
</evidence>
<sequence>MDTSLPPRLPCRKVLLHPRQQSEKPISSSSQIMGERLPRPVLRLLEDLPSPAIIGSIYEAVPYPLPLQPAASSGLKCQLIEVSTVTVTTILLSFFSFHIVYRELVCKTDSRRPILLSVCHH</sequence>
<dbReference type="Proteomes" id="UP000299102">
    <property type="component" value="Unassembled WGS sequence"/>
</dbReference>
<gene>
    <name evidence="1" type="ORF">EVAR_67465_1</name>
</gene>
<proteinExistence type="predicted"/>
<dbReference type="EMBL" id="BGZK01002079">
    <property type="protein sequence ID" value="GBP90384.1"/>
    <property type="molecule type" value="Genomic_DNA"/>
</dbReference>
<reference evidence="1 2" key="1">
    <citation type="journal article" date="2019" name="Commun. Biol.">
        <title>The bagworm genome reveals a unique fibroin gene that provides high tensile strength.</title>
        <authorList>
            <person name="Kono N."/>
            <person name="Nakamura H."/>
            <person name="Ohtoshi R."/>
            <person name="Tomita M."/>
            <person name="Numata K."/>
            <person name="Arakawa K."/>
        </authorList>
    </citation>
    <scope>NUCLEOTIDE SEQUENCE [LARGE SCALE GENOMIC DNA]</scope>
</reference>
<dbReference type="AlphaFoldDB" id="A0A4C1ZTA2"/>
<name>A0A4C1ZTA2_EUMVA</name>
<evidence type="ECO:0000313" key="2">
    <source>
        <dbReference type="Proteomes" id="UP000299102"/>
    </source>
</evidence>
<protein>
    <submittedName>
        <fullName evidence="1">Uncharacterized protein</fullName>
    </submittedName>
</protein>